<keyword evidence="4 6" id="KW-0472">Membrane</keyword>
<feature type="transmembrane region" description="Helical" evidence="6">
    <location>
        <begin position="63"/>
        <end position="82"/>
    </location>
</feature>
<dbReference type="GO" id="GO:0003677">
    <property type="term" value="F:DNA binding"/>
    <property type="evidence" value="ECO:0007669"/>
    <property type="project" value="UniProtKB-KW"/>
</dbReference>
<evidence type="ECO:0000313" key="7">
    <source>
        <dbReference type="EMBL" id="GGG42940.1"/>
    </source>
</evidence>
<protein>
    <submittedName>
        <fullName evidence="7">DNA-binding protein</fullName>
    </submittedName>
</protein>
<feature type="transmembrane region" description="Helical" evidence="6">
    <location>
        <begin position="210"/>
        <end position="234"/>
    </location>
</feature>
<dbReference type="AlphaFoldDB" id="A0A917GFG6"/>
<feature type="binding site" evidence="5">
    <location>
        <position position="215"/>
    </location>
    <ligand>
        <name>Zn(2+)</name>
        <dbReference type="ChEBI" id="CHEBI:29105"/>
    </ligand>
</feature>
<feature type="transmembrane region" description="Helical" evidence="6">
    <location>
        <begin position="178"/>
        <end position="198"/>
    </location>
</feature>
<keyword evidence="3 6" id="KW-1133">Transmembrane helix</keyword>
<organism evidence="7 8">
    <name type="scientific">Kocuria dechangensis</name>
    <dbReference type="NCBI Taxonomy" id="1176249"/>
    <lineage>
        <taxon>Bacteria</taxon>
        <taxon>Bacillati</taxon>
        <taxon>Actinomycetota</taxon>
        <taxon>Actinomycetes</taxon>
        <taxon>Micrococcales</taxon>
        <taxon>Micrococcaceae</taxon>
        <taxon>Kocuria</taxon>
    </lineage>
</organism>
<dbReference type="Proteomes" id="UP000638848">
    <property type="component" value="Unassembled WGS sequence"/>
</dbReference>
<dbReference type="RefSeq" id="WP_188533937.1">
    <property type="nucleotide sequence ID" value="NZ_BMEQ01000001.1"/>
</dbReference>
<evidence type="ECO:0000313" key="8">
    <source>
        <dbReference type="Proteomes" id="UP000638848"/>
    </source>
</evidence>
<evidence type="ECO:0000256" key="3">
    <source>
        <dbReference type="ARBA" id="ARBA00022989"/>
    </source>
</evidence>
<evidence type="ECO:0000256" key="5">
    <source>
        <dbReference type="PIRSR" id="PIRSR604254-1"/>
    </source>
</evidence>
<accession>A0A917GFG6</accession>
<dbReference type="InterPro" id="IPR004254">
    <property type="entry name" value="AdipoR/HlyIII-related"/>
</dbReference>
<name>A0A917GFG6_9MICC</name>
<dbReference type="GO" id="GO:0016020">
    <property type="term" value="C:membrane"/>
    <property type="evidence" value="ECO:0007669"/>
    <property type="project" value="UniProtKB-SubCell"/>
</dbReference>
<keyword evidence="2 6" id="KW-0812">Transmembrane</keyword>
<keyword evidence="8" id="KW-1185">Reference proteome</keyword>
<sequence length="236" mass="25755">MEDTPGGLGPAAEEFGDAVEQRVEDLLERKPAWRGWIHAGFTPVVVVLGLVAIVVAPTTELRIATAVYGVTGILLFGVSAIYHRAYWPRKLHMVLRRMDHSNIALLIAGTYTPLAVALLPAGQSQLLLTVIWSCAAGLVLFRLLWTLAPRWLYTPLYVVMGCLAAFYLPQFWQTSPAAAALTAAGGAAYITGAVVYGTKRPRLLPELFSFHEVFHAFTVVGFLLHYVAILIAVLSR</sequence>
<dbReference type="GO" id="GO:0046872">
    <property type="term" value="F:metal ion binding"/>
    <property type="evidence" value="ECO:0007669"/>
    <property type="project" value="UniProtKB-KW"/>
</dbReference>
<gene>
    <name evidence="7" type="ORF">GCM10011374_01660</name>
</gene>
<reference evidence="7" key="2">
    <citation type="submission" date="2020-09" db="EMBL/GenBank/DDBJ databases">
        <authorList>
            <person name="Sun Q."/>
            <person name="Zhou Y."/>
        </authorList>
    </citation>
    <scope>NUCLEOTIDE SEQUENCE</scope>
    <source>
        <strain evidence="7">CGMCC 1.12187</strain>
    </source>
</reference>
<evidence type="ECO:0000256" key="1">
    <source>
        <dbReference type="ARBA" id="ARBA00004141"/>
    </source>
</evidence>
<reference evidence="7" key="1">
    <citation type="journal article" date="2014" name="Int. J. Syst. Evol. Microbiol.">
        <title>Complete genome sequence of Corynebacterium casei LMG S-19264T (=DSM 44701T), isolated from a smear-ripened cheese.</title>
        <authorList>
            <consortium name="US DOE Joint Genome Institute (JGI-PGF)"/>
            <person name="Walter F."/>
            <person name="Albersmeier A."/>
            <person name="Kalinowski J."/>
            <person name="Ruckert C."/>
        </authorList>
    </citation>
    <scope>NUCLEOTIDE SEQUENCE</scope>
    <source>
        <strain evidence="7">CGMCC 1.12187</strain>
    </source>
</reference>
<comment type="caution">
    <text evidence="7">The sequence shown here is derived from an EMBL/GenBank/DDBJ whole genome shotgun (WGS) entry which is preliminary data.</text>
</comment>
<evidence type="ECO:0000256" key="2">
    <source>
        <dbReference type="ARBA" id="ARBA00022692"/>
    </source>
</evidence>
<feature type="transmembrane region" description="Helical" evidence="6">
    <location>
        <begin position="103"/>
        <end position="120"/>
    </location>
</feature>
<keyword evidence="7" id="KW-0238">DNA-binding</keyword>
<comment type="subcellular location">
    <subcellularLocation>
        <location evidence="1">Membrane</location>
        <topology evidence="1">Multi-pass membrane protein</topology>
    </subcellularLocation>
</comment>
<feature type="transmembrane region" description="Helical" evidence="6">
    <location>
        <begin position="152"/>
        <end position="172"/>
    </location>
</feature>
<dbReference type="Pfam" id="PF03006">
    <property type="entry name" value="HlyIII"/>
    <property type="match status" value="1"/>
</dbReference>
<feature type="transmembrane region" description="Helical" evidence="6">
    <location>
        <begin position="36"/>
        <end position="57"/>
    </location>
</feature>
<dbReference type="EMBL" id="BMEQ01000001">
    <property type="protein sequence ID" value="GGG42940.1"/>
    <property type="molecule type" value="Genomic_DNA"/>
</dbReference>
<proteinExistence type="predicted"/>
<evidence type="ECO:0000256" key="4">
    <source>
        <dbReference type="ARBA" id="ARBA00023136"/>
    </source>
</evidence>
<feature type="transmembrane region" description="Helical" evidence="6">
    <location>
        <begin position="126"/>
        <end position="145"/>
    </location>
</feature>
<keyword evidence="5" id="KW-0479">Metal-binding</keyword>
<dbReference type="PANTHER" id="PTHR20855:SF3">
    <property type="entry name" value="LD03007P"/>
    <property type="match status" value="1"/>
</dbReference>
<feature type="binding site" evidence="5">
    <location>
        <position position="211"/>
    </location>
    <ligand>
        <name>Zn(2+)</name>
        <dbReference type="ChEBI" id="CHEBI:29105"/>
    </ligand>
</feature>
<dbReference type="PANTHER" id="PTHR20855">
    <property type="entry name" value="ADIPOR/PROGESTIN RECEPTOR-RELATED"/>
    <property type="match status" value="1"/>
</dbReference>
<feature type="binding site" evidence="5">
    <location>
        <position position="83"/>
    </location>
    <ligand>
        <name>Zn(2+)</name>
        <dbReference type="ChEBI" id="CHEBI:29105"/>
    </ligand>
</feature>
<keyword evidence="5" id="KW-0862">Zinc</keyword>
<evidence type="ECO:0000256" key="6">
    <source>
        <dbReference type="SAM" id="Phobius"/>
    </source>
</evidence>